<reference evidence="4 5" key="1">
    <citation type="submission" date="2019-04" db="EMBL/GenBank/DDBJ databases">
        <title>Herbidospora sp. NEAU-GS14.nov., a novel actinomycete isolated from soil.</title>
        <authorList>
            <person name="Han L."/>
        </authorList>
    </citation>
    <scope>NUCLEOTIDE SEQUENCE [LARGE SCALE GENOMIC DNA]</scope>
    <source>
        <strain evidence="4 5">NEAU-GS14</strain>
    </source>
</reference>
<keyword evidence="2" id="KW-0812">Transmembrane</keyword>
<dbReference type="EMBL" id="SZQA01000003">
    <property type="protein sequence ID" value="TKK90396.1"/>
    <property type="molecule type" value="Genomic_DNA"/>
</dbReference>
<evidence type="ECO:0000256" key="1">
    <source>
        <dbReference type="SAM" id="MobiDB-lite"/>
    </source>
</evidence>
<dbReference type="PANTHER" id="PTHR40047">
    <property type="entry name" value="UPF0703 PROTEIN YCGQ"/>
    <property type="match status" value="1"/>
</dbReference>
<dbReference type="PANTHER" id="PTHR40047:SF1">
    <property type="entry name" value="UPF0703 PROTEIN YCGQ"/>
    <property type="match status" value="1"/>
</dbReference>
<dbReference type="AlphaFoldDB" id="A0A4U3MQP5"/>
<accession>A0A4U3MQP5</accession>
<dbReference type="InterPro" id="IPR048447">
    <property type="entry name" value="DUF1980_C"/>
</dbReference>
<protein>
    <submittedName>
        <fullName evidence="4">TIGR03943 family protein</fullName>
    </submittedName>
</protein>
<dbReference type="Proteomes" id="UP000308705">
    <property type="component" value="Unassembled WGS sequence"/>
</dbReference>
<evidence type="ECO:0000259" key="3">
    <source>
        <dbReference type="Pfam" id="PF21537"/>
    </source>
</evidence>
<dbReference type="RefSeq" id="WP_137245869.1">
    <property type="nucleotide sequence ID" value="NZ_SZQA01000003.1"/>
</dbReference>
<keyword evidence="2" id="KW-1133">Transmembrane helix</keyword>
<feature type="transmembrane region" description="Helical" evidence="2">
    <location>
        <begin position="67"/>
        <end position="85"/>
    </location>
</feature>
<evidence type="ECO:0000313" key="4">
    <source>
        <dbReference type="EMBL" id="TKK90396.1"/>
    </source>
</evidence>
<sequence>MNRLTQSLVLILLGGAVLRITTVSNEYLNYVKPGFRYFLIAAGATVLVLGAIGLLKKEDGHRGPWVAWLLTLPVFAIFLIAPPPLGSYAARSEEAPARPVGALTAYTPLTGPVSAMTIGEFLGRAWGDTTKSLTGKKVKLTGFAVPSKKRGQWYVARMQIACCAADAVPLKVAVLGAPAPAENQWIEVTGTWVPPRAGGPEPGTVAPELDATDVTEIPQPVEPYE</sequence>
<feature type="domain" description="DUF1980" evidence="3">
    <location>
        <begin position="130"/>
        <end position="224"/>
    </location>
</feature>
<gene>
    <name evidence="4" type="ORF">FDA94_05165</name>
</gene>
<feature type="region of interest" description="Disordered" evidence="1">
    <location>
        <begin position="194"/>
        <end position="225"/>
    </location>
</feature>
<dbReference type="InterPro" id="IPR015402">
    <property type="entry name" value="DUF1980"/>
</dbReference>
<keyword evidence="5" id="KW-1185">Reference proteome</keyword>
<dbReference type="NCBIfam" id="TIGR03943">
    <property type="entry name" value="TIGR03943 family putative permease subunit"/>
    <property type="match status" value="1"/>
</dbReference>
<dbReference type="OrthoDB" id="359029at2"/>
<dbReference type="Pfam" id="PF21537">
    <property type="entry name" value="DUF1980_C"/>
    <property type="match status" value="1"/>
</dbReference>
<comment type="caution">
    <text evidence="4">The sequence shown here is derived from an EMBL/GenBank/DDBJ whole genome shotgun (WGS) entry which is preliminary data.</text>
</comment>
<name>A0A4U3MQP5_9ACTN</name>
<dbReference type="InterPro" id="IPR052955">
    <property type="entry name" value="UPF0703_membrane_permease"/>
</dbReference>
<proteinExistence type="predicted"/>
<evidence type="ECO:0000313" key="5">
    <source>
        <dbReference type="Proteomes" id="UP000308705"/>
    </source>
</evidence>
<keyword evidence="2" id="KW-0472">Membrane</keyword>
<feature type="transmembrane region" description="Helical" evidence="2">
    <location>
        <begin position="35"/>
        <end position="55"/>
    </location>
</feature>
<organism evidence="4 5">
    <name type="scientific">Herbidospora galbida</name>
    <dbReference type="NCBI Taxonomy" id="2575442"/>
    <lineage>
        <taxon>Bacteria</taxon>
        <taxon>Bacillati</taxon>
        <taxon>Actinomycetota</taxon>
        <taxon>Actinomycetes</taxon>
        <taxon>Streptosporangiales</taxon>
        <taxon>Streptosporangiaceae</taxon>
        <taxon>Herbidospora</taxon>
    </lineage>
</organism>
<evidence type="ECO:0000256" key="2">
    <source>
        <dbReference type="SAM" id="Phobius"/>
    </source>
</evidence>